<evidence type="ECO:0000313" key="2">
    <source>
        <dbReference type="EMBL" id="CAB4183468.1"/>
    </source>
</evidence>
<name>A0A6J5SIC8_9CAUD</name>
<evidence type="ECO:0000313" key="3">
    <source>
        <dbReference type="EMBL" id="CAB4214301.1"/>
    </source>
</evidence>
<sequence>MTDVDLNDLSEIDAVAEIAKSTEPEHQDTQTEQELPAKFRGKSPAELVKMYQEAETVIGRQAQEVGDVRRLADELLKSSSNNRVEKVAEPEVDFFENPKEAIRLAVENNPKVIAAERFSQQSNRENVLRAITNAHPDFNDIVKDEEFVNWVKSNPKRIRSFQEAENYDFDSANDLLSTFKEVRQARARVESSIETSARNNSIRAASVDVGGSGENSKKIYNRIALIQKKINDPAGYAAAQNEIDRAYAEGRVR</sequence>
<reference evidence="3" key="1">
    <citation type="submission" date="2020-05" db="EMBL/GenBank/DDBJ databases">
        <authorList>
            <person name="Chiriac C."/>
            <person name="Salcher M."/>
            <person name="Ghai R."/>
            <person name="Kavagutti S V."/>
        </authorList>
    </citation>
    <scope>NUCLEOTIDE SEQUENCE</scope>
</reference>
<dbReference type="EMBL" id="LR797402">
    <property type="protein sequence ID" value="CAB4214301.1"/>
    <property type="molecule type" value="Genomic_DNA"/>
</dbReference>
<protein>
    <submittedName>
        <fullName evidence="3">Uncharacterized protein</fullName>
    </submittedName>
</protein>
<gene>
    <name evidence="2" type="ORF">UFOVP1103_5</name>
    <name evidence="3" type="ORF">UFOVP1464_31</name>
    <name evidence="4" type="ORF">UFOVP1553_31</name>
</gene>
<feature type="region of interest" description="Disordered" evidence="1">
    <location>
        <begin position="20"/>
        <end position="39"/>
    </location>
</feature>
<dbReference type="EMBL" id="LR798402">
    <property type="protein sequence ID" value="CAB5229370.1"/>
    <property type="molecule type" value="Genomic_DNA"/>
</dbReference>
<dbReference type="EMBL" id="LR797046">
    <property type="protein sequence ID" value="CAB4183468.1"/>
    <property type="molecule type" value="Genomic_DNA"/>
</dbReference>
<accession>A0A6J5SIC8</accession>
<organism evidence="3">
    <name type="scientific">uncultured Caudovirales phage</name>
    <dbReference type="NCBI Taxonomy" id="2100421"/>
    <lineage>
        <taxon>Viruses</taxon>
        <taxon>Duplodnaviria</taxon>
        <taxon>Heunggongvirae</taxon>
        <taxon>Uroviricota</taxon>
        <taxon>Caudoviricetes</taxon>
        <taxon>Peduoviridae</taxon>
        <taxon>Maltschvirus</taxon>
        <taxon>Maltschvirus maltsch</taxon>
    </lineage>
</organism>
<proteinExistence type="predicted"/>
<feature type="compositionally biased region" description="Basic and acidic residues" evidence="1">
    <location>
        <begin position="20"/>
        <end position="29"/>
    </location>
</feature>
<evidence type="ECO:0000313" key="4">
    <source>
        <dbReference type="EMBL" id="CAB5229370.1"/>
    </source>
</evidence>
<evidence type="ECO:0000256" key="1">
    <source>
        <dbReference type="SAM" id="MobiDB-lite"/>
    </source>
</evidence>